<dbReference type="EMBL" id="SOBT01000008">
    <property type="protein sequence ID" value="TDU31361.1"/>
    <property type="molecule type" value="Genomic_DNA"/>
</dbReference>
<evidence type="ECO:0000313" key="3">
    <source>
        <dbReference type="EMBL" id="TDU31361.1"/>
    </source>
</evidence>
<dbReference type="InterPro" id="IPR018247">
    <property type="entry name" value="EF_Hand_1_Ca_BS"/>
</dbReference>
<dbReference type="PROSITE" id="PS00018">
    <property type="entry name" value="EF_HAND_1"/>
    <property type="match status" value="1"/>
</dbReference>
<reference evidence="3 4" key="1">
    <citation type="submission" date="2019-03" db="EMBL/GenBank/DDBJ databases">
        <title>Genomic Encyclopedia of Type Strains, Phase IV (KMG-IV): sequencing the most valuable type-strain genomes for metagenomic binning, comparative biology and taxonomic classification.</title>
        <authorList>
            <person name="Goeker M."/>
        </authorList>
    </citation>
    <scope>NUCLEOTIDE SEQUENCE [LARGE SCALE GENOMIC DNA]</scope>
    <source>
        <strain evidence="3 4">DSM 26377</strain>
    </source>
</reference>
<dbReference type="GO" id="GO:0005509">
    <property type="term" value="F:calcium ion binding"/>
    <property type="evidence" value="ECO:0007669"/>
    <property type="project" value="InterPro"/>
</dbReference>
<dbReference type="InterPro" id="IPR002048">
    <property type="entry name" value="EF_hand_dom"/>
</dbReference>
<proteinExistence type="predicted"/>
<organism evidence="3 4">
    <name type="scientific">Panacagrimonas perspica</name>
    <dbReference type="NCBI Taxonomy" id="381431"/>
    <lineage>
        <taxon>Bacteria</taxon>
        <taxon>Pseudomonadati</taxon>
        <taxon>Pseudomonadota</taxon>
        <taxon>Gammaproteobacteria</taxon>
        <taxon>Nevskiales</taxon>
        <taxon>Nevskiaceae</taxon>
        <taxon>Panacagrimonas</taxon>
    </lineage>
</organism>
<gene>
    <name evidence="3" type="ORF">DFR24_0729</name>
</gene>
<feature type="domain" description="EF-hand" evidence="2">
    <location>
        <begin position="75"/>
        <end position="87"/>
    </location>
</feature>
<evidence type="ECO:0000256" key="1">
    <source>
        <dbReference type="SAM" id="SignalP"/>
    </source>
</evidence>
<evidence type="ECO:0000313" key="4">
    <source>
        <dbReference type="Proteomes" id="UP000295341"/>
    </source>
</evidence>
<keyword evidence="4" id="KW-1185">Reference proteome</keyword>
<dbReference type="RefSeq" id="WP_162851018.1">
    <property type="nucleotide sequence ID" value="NZ_MWIN01000039.1"/>
</dbReference>
<dbReference type="InterPro" id="IPR011992">
    <property type="entry name" value="EF-hand-dom_pair"/>
</dbReference>
<feature type="signal peptide" evidence="1">
    <location>
        <begin position="1"/>
        <end position="22"/>
    </location>
</feature>
<accession>A0A4S3JYV4</accession>
<name>A0A4S3JYV4_9GAMM</name>
<sequence>MNSFKFKGASTFLIAVAMTVVAGTVVAQDSETTYSGGDDKSRVKVPAVDKNGDGCIDKTEVTPGGQLEKRFATRDANGDGKLCKDEYYTP</sequence>
<evidence type="ECO:0000259" key="2">
    <source>
        <dbReference type="Pfam" id="PF13202"/>
    </source>
</evidence>
<feature type="chain" id="PRO_5030100120" evidence="1">
    <location>
        <begin position="23"/>
        <end position="90"/>
    </location>
</feature>
<comment type="caution">
    <text evidence="3">The sequence shown here is derived from an EMBL/GenBank/DDBJ whole genome shotgun (WGS) entry which is preliminary data.</text>
</comment>
<dbReference type="Gene3D" id="1.10.238.10">
    <property type="entry name" value="EF-hand"/>
    <property type="match status" value="1"/>
</dbReference>
<keyword evidence="1" id="KW-0732">Signal</keyword>
<dbReference type="SUPFAM" id="SSF47473">
    <property type="entry name" value="EF-hand"/>
    <property type="match status" value="1"/>
</dbReference>
<dbReference type="Pfam" id="PF13202">
    <property type="entry name" value="EF-hand_5"/>
    <property type="match status" value="2"/>
</dbReference>
<dbReference type="AlphaFoldDB" id="A0A4S3JYV4"/>
<feature type="domain" description="EF-hand" evidence="2">
    <location>
        <begin position="47"/>
        <end position="60"/>
    </location>
</feature>
<dbReference type="Proteomes" id="UP000295341">
    <property type="component" value="Unassembled WGS sequence"/>
</dbReference>
<protein>
    <submittedName>
        <fullName evidence="3">EF hand domain-containing protein</fullName>
    </submittedName>
</protein>